<name>L1JCK7_GUITC</name>
<dbReference type="KEGG" id="gtt:GUITHDRAFT_152439"/>
<reference evidence="2" key="3">
    <citation type="submission" date="2015-06" db="UniProtKB">
        <authorList>
            <consortium name="EnsemblProtists"/>
        </authorList>
    </citation>
    <scope>IDENTIFICATION</scope>
</reference>
<evidence type="ECO:0000313" key="1">
    <source>
        <dbReference type="EMBL" id="EKX46263.1"/>
    </source>
</evidence>
<organism evidence="1">
    <name type="scientific">Guillardia theta (strain CCMP2712)</name>
    <name type="common">Cryptophyte</name>
    <dbReference type="NCBI Taxonomy" id="905079"/>
    <lineage>
        <taxon>Eukaryota</taxon>
        <taxon>Cryptophyceae</taxon>
        <taxon>Pyrenomonadales</taxon>
        <taxon>Geminigeraceae</taxon>
        <taxon>Guillardia</taxon>
    </lineage>
</organism>
<proteinExistence type="predicted"/>
<protein>
    <submittedName>
        <fullName evidence="1 2">Uncharacterized protein</fullName>
    </submittedName>
</protein>
<gene>
    <name evidence="1" type="ORF">GUITHDRAFT_152439</name>
</gene>
<dbReference type="Proteomes" id="UP000011087">
    <property type="component" value="Unassembled WGS sequence"/>
</dbReference>
<dbReference type="PaxDb" id="55529-EKX46263"/>
<accession>L1JCK7</accession>
<reference evidence="1 3" key="1">
    <citation type="journal article" date="2012" name="Nature">
        <title>Algal genomes reveal evolutionary mosaicism and the fate of nucleomorphs.</title>
        <authorList>
            <consortium name="DOE Joint Genome Institute"/>
            <person name="Curtis B.A."/>
            <person name="Tanifuji G."/>
            <person name="Burki F."/>
            <person name="Gruber A."/>
            <person name="Irimia M."/>
            <person name="Maruyama S."/>
            <person name="Arias M.C."/>
            <person name="Ball S.G."/>
            <person name="Gile G.H."/>
            <person name="Hirakawa Y."/>
            <person name="Hopkins J.F."/>
            <person name="Kuo A."/>
            <person name="Rensing S.A."/>
            <person name="Schmutz J."/>
            <person name="Symeonidi A."/>
            <person name="Elias M."/>
            <person name="Eveleigh R.J."/>
            <person name="Herman E.K."/>
            <person name="Klute M.J."/>
            <person name="Nakayama T."/>
            <person name="Obornik M."/>
            <person name="Reyes-Prieto A."/>
            <person name="Armbrust E.V."/>
            <person name="Aves S.J."/>
            <person name="Beiko R.G."/>
            <person name="Coutinho P."/>
            <person name="Dacks J.B."/>
            <person name="Durnford D.G."/>
            <person name="Fast N.M."/>
            <person name="Green B.R."/>
            <person name="Grisdale C.J."/>
            <person name="Hempel F."/>
            <person name="Henrissat B."/>
            <person name="Hoppner M.P."/>
            <person name="Ishida K."/>
            <person name="Kim E."/>
            <person name="Koreny L."/>
            <person name="Kroth P.G."/>
            <person name="Liu Y."/>
            <person name="Malik S.B."/>
            <person name="Maier U.G."/>
            <person name="McRose D."/>
            <person name="Mock T."/>
            <person name="Neilson J.A."/>
            <person name="Onodera N.T."/>
            <person name="Poole A.M."/>
            <person name="Pritham E.J."/>
            <person name="Richards T.A."/>
            <person name="Rocap G."/>
            <person name="Roy S.W."/>
            <person name="Sarai C."/>
            <person name="Schaack S."/>
            <person name="Shirato S."/>
            <person name="Slamovits C.H."/>
            <person name="Spencer D.F."/>
            <person name="Suzuki S."/>
            <person name="Worden A.Z."/>
            <person name="Zauner S."/>
            <person name="Barry K."/>
            <person name="Bell C."/>
            <person name="Bharti A.K."/>
            <person name="Crow J.A."/>
            <person name="Grimwood J."/>
            <person name="Kramer R."/>
            <person name="Lindquist E."/>
            <person name="Lucas S."/>
            <person name="Salamov A."/>
            <person name="McFadden G.I."/>
            <person name="Lane C.E."/>
            <person name="Keeling P.J."/>
            <person name="Gray M.W."/>
            <person name="Grigoriev I.V."/>
            <person name="Archibald J.M."/>
        </authorList>
    </citation>
    <scope>NUCLEOTIDE SEQUENCE</scope>
    <source>
        <strain evidence="1 3">CCMP2712</strain>
    </source>
</reference>
<dbReference type="EMBL" id="JH992995">
    <property type="protein sequence ID" value="EKX46263.1"/>
    <property type="molecule type" value="Genomic_DNA"/>
</dbReference>
<keyword evidence="3" id="KW-1185">Reference proteome</keyword>
<reference evidence="3" key="2">
    <citation type="submission" date="2012-11" db="EMBL/GenBank/DDBJ databases">
        <authorList>
            <person name="Kuo A."/>
            <person name="Curtis B.A."/>
            <person name="Tanifuji G."/>
            <person name="Burki F."/>
            <person name="Gruber A."/>
            <person name="Irimia M."/>
            <person name="Maruyama S."/>
            <person name="Arias M.C."/>
            <person name="Ball S.G."/>
            <person name="Gile G.H."/>
            <person name="Hirakawa Y."/>
            <person name="Hopkins J.F."/>
            <person name="Rensing S.A."/>
            <person name="Schmutz J."/>
            <person name="Symeonidi A."/>
            <person name="Elias M."/>
            <person name="Eveleigh R.J."/>
            <person name="Herman E.K."/>
            <person name="Klute M.J."/>
            <person name="Nakayama T."/>
            <person name="Obornik M."/>
            <person name="Reyes-Prieto A."/>
            <person name="Armbrust E.V."/>
            <person name="Aves S.J."/>
            <person name="Beiko R.G."/>
            <person name="Coutinho P."/>
            <person name="Dacks J.B."/>
            <person name="Durnford D.G."/>
            <person name="Fast N.M."/>
            <person name="Green B.R."/>
            <person name="Grisdale C."/>
            <person name="Hempe F."/>
            <person name="Henrissat B."/>
            <person name="Hoppner M.P."/>
            <person name="Ishida K.-I."/>
            <person name="Kim E."/>
            <person name="Koreny L."/>
            <person name="Kroth P.G."/>
            <person name="Liu Y."/>
            <person name="Malik S.-B."/>
            <person name="Maier U.G."/>
            <person name="McRose D."/>
            <person name="Mock T."/>
            <person name="Neilson J.A."/>
            <person name="Onodera N.T."/>
            <person name="Poole A.M."/>
            <person name="Pritham E.J."/>
            <person name="Richards T.A."/>
            <person name="Rocap G."/>
            <person name="Roy S.W."/>
            <person name="Sarai C."/>
            <person name="Schaack S."/>
            <person name="Shirato S."/>
            <person name="Slamovits C.H."/>
            <person name="Spencer D.F."/>
            <person name="Suzuki S."/>
            <person name="Worden A.Z."/>
            <person name="Zauner S."/>
            <person name="Barry K."/>
            <person name="Bell C."/>
            <person name="Bharti A.K."/>
            <person name="Crow J.A."/>
            <person name="Grimwood J."/>
            <person name="Kramer R."/>
            <person name="Lindquist E."/>
            <person name="Lucas S."/>
            <person name="Salamov A."/>
            <person name="McFadden G.I."/>
            <person name="Lane C.E."/>
            <person name="Keeling P.J."/>
            <person name="Gray M.W."/>
            <person name="Grigoriev I.V."/>
            <person name="Archibald J.M."/>
        </authorList>
    </citation>
    <scope>NUCLEOTIDE SEQUENCE</scope>
    <source>
        <strain evidence="3">CCMP2712</strain>
    </source>
</reference>
<evidence type="ECO:0000313" key="3">
    <source>
        <dbReference type="Proteomes" id="UP000011087"/>
    </source>
</evidence>
<dbReference type="EnsemblProtists" id="EKX46263">
    <property type="protein sequence ID" value="EKX46263"/>
    <property type="gene ID" value="GUITHDRAFT_152439"/>
</dbReference>
<sequence length="100" mass="11364">MVSTDIMIDAPHVKILHQSSPADRPRANRISIQSTEWFLPTTASSCRQDSIESSPPPAHFVKRGRGNRVKLDEKVIDCVSVNEWRRQRNRQVGAELSQEL</sequence>
<dbReference type="AlphaFoldDB" id="L1JCK7"/>
<dbReference type="GeneID" id="17302979"/>
<dbReference type="HOGENOM" id="CLU_2311534_0_0_1"/>
<dbReference type="RefSeq" id="XP_005833243.1">
    <property type="nucleotide sequence ID" value="XM_005833186.1"/>
</dbReference>
<evidence type="ECO:0000313" key="2">
    <source>
        <dbReference type="EnsemblProtists" id="EKX46263"/>
    </source>
</evidence>